<dbReference type="EMBL" id="LDJL01000009">
    <property type="protein sequence ID" value="KRG69578.1"/>
    <property type="molecule type" value="Genomic_DNA"/>
</dbReference>
<accession>A0A0R0CTD9</accession>
<feature type="compositionally biased region" description="Low complexity" evidence="1">
    <location>
        <begin position="30"/>
        <end position="55"/>
    </location>
</feature>
<keyword evidence="3" id="KW-1185">Reference proteome</keyword>
<evidence type="ECO:0000313" key="3">
    <source>
        <dbReference type="Proteomes" id="UP000052052"/>
    </source>
</evidence>
<organism evidence="2 3">
    <name type="scientific">Pseudoxanthomonas dokdonensis</name>
    <dbReference type="NCBI Taxonomy" id="344882"/>
    <lineage>
        <taxon>Bacteria</taxon>
        <taxon>Pseudomonadati</taxon>
        <taxon>Pseudomonadota</taxon>
        <taxon>Gammaproteobacteria</taxon>
        <taxon>Lysobacterales</taxon>
        <taxon>Lysobacteraceae</taxon>
        <taxon>Pseudoxanthomonas</taxon>
    </lineage>
</organism>
<evidence type="ECO:0008006" key="4">
    <source>
        <dbReference type="Google" id="ProtNLM"/>
    </source>
</evidence>
<dbReference type="Proteomes" id="UP000052052">
    <property type="component" value="Unassembled WGS sequence"/>
</dbReference>
<evidence type="ECO:0000256" key="1">
    <source>
        <dbReference type="SAM" id="MobiDB-lite"/>
    </source>
</evidence>
<reference evidence="2 3" key="1">
    <citation type="submission" date="2015-05" db="EMBL/GenBank/DDBJ databases">
        <title>Genome sequencing and analysis of members of genus Stenotrophomonas.</title>
        <authorList>
            <person name="Patil P.P."/>
            <person name="Midha S."/>
            <person name="Patil P.B."/>
        </authorList>
    </citation>
    <scope>NUCLEOTIDE SEQUENCE [LARGE SCALE GENOMIC DNA]</scope>
    <source>
        <strain evidence="2 3">DSM 21858</strain>
    </source>
</reference>
<sequence length="215" mass="21997">MKTLPFACMLSVLTLVACQRDDPGDPPAPVDASTPAVADAGAATPAQTQTAATATSDKDDPAAAEDAEMATLAGFGDLVLGSSEADARAAWGGELKGPADNPQDCHYLTPAWVKRPADLAFMMEAGKFVRYDVGSDRQVAPGGGRVGMSGDELQALYSGKLQSSPHKYVPEGKVLSIGAGVPGDGKLVFEAGADGKVSAWRVGLAPQVDYVEGCS</sequence>
<comment type="caution">
    <text evidence="2">The sequence shown here is derived from an EMBL/GenBank/DDBJ whole genome shotgun (WGS) entry which is preliminary data.</text>
</comment>
<proteinExistence type="predicted"/>
<feature type="region of interest" description="Disordered" evidence="1">
    <location>
        <begin position="23"/>
        <end position="65"/>
    </location>
</feature>
<dbReference type="STRING" id="344882.ABB29_08865"/>
<dbReference type="PATRIC" id="fig|344882.3.peg.3131"/>
<evidence type="ECO:0000313" key="2">
    <source>
        <dbReference type="EMBL" id="KRG69578.1"/>
    </source>
</evidence>
<dbReference type="PROSITE" id="PS51257">
    <property type="entry name" value="PROKAR_LIPOPROTEIN"/>
    <property type="match status" value="1"/>
</dbReference>
<dbReference type="OrthoDB" id="5193828at2"/>
<dbReference type="RefSeq" id="WP_083487711.1">
    <property type="nucleotide sequence ID" value="NZ_LDJL01000009.1"/>
</dbReference>
<dbReference type="AlphaFoldDB" id="A0A0R0CTD9"/>
<gene>
    <name evidence="2" type="ORF">ABB29_08865</name>
</gene>
<name>A0A0R0CTD9_9GAMM</name>
<protein>
    <recommendedName>
        <fullName evidence="4">Lectin</fullName>
    </recommendedName>
</protein>